<name>A0ABW3LGN4_9BACI</name>
<accession>A0ABW3LGN4</accession>
<keyword evidence="5" id="KW-1185">Reference proteome</keyword>
<evidence type="ECO:0000313" key="4">
    <source>
        <dbReference type="EMBL" id="MFD1037085.1"/>
    </source>
</evidence>
<reference evidence="5" key="1">
    <citation type="journal article" date="2019" name="Int. J. Syst. Evol. Microbiol.">
        <title>The Global Catalogue of Microorganisms (GCM) 10K type strain sequencing project: providing services to taxonomists for standard genome sequencing and annotation.</title>
        <authorList>
            <consortium name="The Broad Institute Genomics Platform"/>
            <consortium name="The Broad Institute Genome Sequencing Center for Infectious Disease"/>
            <person name="Wu L."/>
            <person name="Ma J."/>
        </authorList>
    </citation>
    <scope>NUCLEOTIDE SEQUENCE [LARGE SCALE GENOMIC DNA]</scope>
    <source>
        <strain evidence="5">CCUG 56754</strain>
    </source>
</reference>
<evidence type="ECO:0000256" key="1">
    <source>
        <dbReference type="ARBA" id="ARBA00022679"/>
    </source>
</evidence>
<dbReference type="Pfam" id="PF07804">
    <property type="entry name" value="HipA_C"/>
    <property type="match status" value="1"/>
</dbReference>
<dbReference type="InterPro" id="IPR012893">
    <property type="entry name" value="HipA-like_C"/>
</dbReference>
<evidence type="ECO:0000313" key="5">
    <source>
        <dbReference type="Proteomes" id="UP001597040"/>
    </source>
</evidence>
<dbReference type="EMBL" id="JBHTKJ010000004">
    <property type="protein sequence ID" value="MFD1037085.1"/>
    <property type="molecule type" value="Genomic_DNA"/>
</dbReference>
<proteinExistence type="predicted"/>
<feature type="domain" description="HipA-like C-terminal" evidence="3">
    <location>
        <begin position="16"/>
        <end position="228"/>
    </location>
</feature>
<keyword evidence="1" id="KW-0808">Transferase</keyword>
<keyword evidence="2" id="KW-0418">Kinase</keyword>
<dbReference type="RefSeq" id="WP_390358857.1">
    <property type="nucleotide sequence ID" value="NZ_JBHTKJ010000004.1"/>
</dbReference>
<gene>
    <name evidence="4" type="ORF">ACFQ3N_01410</name>
</gene>
<evidence type="ECO:0000256" key="2">
    <source>
        <dbReference type="ARBA" id="ARBA00022777"/>
    </source>
</evidence>
<evidence type="ECO:0000259" key="3">
    <source>
        <dbReference type="Pfam" id="PF07804"/>
    </source>
</evidence>
<dbReference type="Gene3D" id="1.10.1070.20">
    <property type="match status" value="1"/>
</dbReference>
<sequence length="274" mass="31978">MLRDISKWDRIGYGGKSTLEKEELRSPDKIDYLIKYPRDTKVGVSWEDITELVAAEIGSILGFETMDVEIVIRNGRRGCLLRNFVRIPEPVPNEEGGVLLSSFDEYQILQATSSLKGNDLIDYGFTLMNKLPYWEKIERKFLEMQFFDIIIGNQDRHPYNWMLMFYSPTDVRLSPIYDNGASLGFRFDDEKLIEVISNEAKLNKYTKNTKVKAGLFERKKVKAKEVVDYLLRNYPIESKEIIENIVQFDLMSYNAYIQGLPILTNSQKEWLMNH</sequence>
<organism evidence="4 5">
    <name type="scientific">Virgibacillus byunsanensis</name>
    <dbReference type="NCBI Taxonomy" id="570945"/>
    <lineage>
        <taxon>Bacteria</taxon>
        <taxon>Bacillati</taxon>
        <taxon>Bacillota</taxon>
        <taxon>Bacilli</taxon>
        <taxon>Bacillales</taxon>
        <taxon>Bacillaceae</taxon>
        <taxon>Virgibacillus</taxon>
    </lineage>
</organism>
<dbReference type="Proteomes" id="UP001597040">
    <property type="component" value="Unassembled WGS sequence"/>
</dbReference>
<comment type="caution">
    <text evidence="4">The sequence shown here is derived from an EMBL/GenBank/DDBJ whole genome shotgun (WGS) entry which is preliminary data.</text>
</comment>
<protein>
    <submittedName>
        <fullName evidence="4">HipA domain-containing protein</fullName>
    </submittedName>
</protein>